<keyword evidence="3" id="KW-0539">Nucleus</keyword>
<reference evidence="6" key="3">
    <citation type="submission" date="2025-09" db="UniProtKB">
        <authorList>
            <consortium name="Ensembl"/>
        </authorList>
    </citation>
    <scope>IDENTIFICATION</scope>
</reference>
<dbReference type="Ensembl" id="ENSCSAT00000014577.1">
    <property type="protein sequence ID" value="ENSCSAP00000012546.1"/>
    <property type="gene ID" value="ENSCSAG00000016482.1"/>
</dbReference>
<keyword evidence="2" id="KW-0238">DNA-binding</keyword>
<dbReference type="GeneTree" id="ENSGT00940000155163"/>
<dbReference type="PANTHER" id="PTHR19303">
    <property type="entry name" value="TRANSPOSON"/>
    <property type="match status" value="1"/>
</dbReference>
<dbReference type="PROSITE" id="PS51253">
    <property type="entry name" value="HTH_CENPB"/>
    <property type="match status" value="1"/>
</dbReference>
<name>A0A0D9RVA7_CHLSB</name>
<sequence length="539" mass="61427">TASKWSSERKSCKSLTLNQKLELTKISEEGMSKAEIGKQTSCNAKEKLLKEVKSATPVNIQIIRKRNSFIADMEKVLVVWIKNQNIPLGQDITQRAKTLLNFMKVERGEEATEERLDASRGWFKSFKESSHIYNIKVQGETGNADVEATTSYPENLAKITDEGGYTKQQIFHKKLPCRTFIAGEEKSMPFKASKYRLTVLLAANAAGEFKLKSMLIYHLEKLALKNYAKSTLPVFYKWKSIFPLHYHLFSLLPPCETYYTEKKITLEILLLSDNAPNPRPLMEVYKEINAVFMPAKTTFILHSMNFQVVLKNTFNKAIAILSDSTDLCKGFTFSDTIKNIKDSWEEVKISTLTGIWEKLIPTLMNDFEGFKTSVEDVTAGVVEIARQLELEVEPEAVIELLQSRDKELLLTDKQRKWFIEMESTPGEDAVNIVEMTKKGLECYINISDKAATGFERIDSNFQRSFIVGKMLLNSIAYYREILCEQKSSLMWQTLLLSYFKKLPQPPQPSANTSLNSQQPSTTRQDPPPAKRLQLTEGPN</sequence>
<dbReference type="GO" id="GO:0005634">
    <property type="term" value="C:nucleus"/>
    <property type="evidence" value="ECO:0007669"/>
    <property type="project" value="UniProtKB-SubCell"/>
</dbReference>
<dbReference type="Gene3D" id="1.10.10.60">
    <property type="entry name" value="Homeodomain-like"/>
    <property type="match status" value="1"/>
</dbReference>
<evidence type="ECO:0000256" key="1">
    <source>
        <dbReference type="ARBA" id="ARBA00004123"/>
    </source>
</evidence>
<dbReference type="InterPro" id="IPR050863">
    <property type="entry name" value="CenT-Element_Derived"/>
</dbReference>
<dbReference type="EMBL" id="AQIB01162608">
    <property type="status" value="NOT_ANNOTATED_CDS"/>
    <property type="molecule type" value="Genomic_DNA"/>
</dbReference>
<dbReference type="Pfam" id="PF04218">
    <property type="entry name" value="CENP-B_N"/>
    <property type="match status" value="1"/>
</dbReference>
<evidence type="ECO:0000313" key="7">
    <source>
        <dbReference type="Proteomes" id="UP000029965"/>
    </source>
</evidence>
<dbReference type="Proteomes" id="UP000029965">
    <property type="component" value="Chromosome 10"/>
</dbReference>
<proteinExistence type="predicted"/>
<evidence type="ECO:0000256" key="4">
    <source>
        <dbReference type="SAM" id="MobiDB-lite"/>
    </source>
</evidence>
<evidence type="ECO:0000313" key="6">
    <source>
        <dbReference type="Ensembl" id="ENSCSAP00000012546.1"/>
    </source>
</evidence>
<dbReference type="Pfam" id="PF03184">
    <property type="entry name" value="DDE_1"/>
    <property type="match status" value="1"/>
</dbReference>
<dbReference type="InterPro" id="IPR004875">
    <property type="entry name" value="DDE_SF_endonuclease_dom"/>
</dbReference>
<evidence type="ECO:0000256" key="3">
    <source>
        <dbReference type="ARBA" id="ARBA00023242"/>
    </source>
</evidence>
<dbReference type="PANTHER" id="PTHR19303:SF26">
    <property type="entry name" value="TIGGER TRANSPOSABLE ELEMENT-DERIVED PROTEIN 1"/>
    <property type="match status" value="1"/>
</dbReference>
<feature type="domain" description="HTH CENPB-type" evidence="5">
    <location>
        <begin position="61"/>
        <end position="136"/>
    </location>
</feature>
<keyword evidence="7" id="KW-1185">Reference proteome</keyword>
<dbReference type="GO" id="GO:0003677">
    <property type="term" value="F:DNA binding"/>
    <property type="evidence" value="ECO:0007669"/>
    <property type="project" value="UniProtKB-KW"/>
</dbReference>
<reference evidence="6 7" key="1">
    <citation type="submission" date="2014-03" db="EMBL/GenBank/DDBJ databases">
        <authorList>
            <person name="Warren W."/>
            <person name="Wilson R.K."/>
        </authorList>
    </citation>
    <scope>NUCLEOTIDE SEQUENCE</scope>
</reference>
<dbReference type="AlphaFoldDB" id="A0A0D9RVA7"/>
<dbReference type="SMART" id="SM00674">
    <property type="entry name" value="CENPB"/>
    <property type="match status" value="1"/>
</dbReference>
<feature type="region of interest" description="Disordered" evidence="4">
    <location>
        <begin position="505"/>
        <end position="539"/>
    </location>
</feature>
<evidence type="ECO:0000259" key="5">
    <source>
        <dbReference type="PROSITE" id="PS51253"/>
    </source>
</evidence>
<feature type="compositionally biased region" description="Polar residues" evidence="4">
    <location>
        <begin position="509"/>
        <end position="524"/>
    </location>
</feature>
<dbReference type="OMA" id="LECYINI"/>
<protein>
    <recommendedName>
        <fullName evidence="5">HTH CENPB-type domain-containing protein</fullName>
    </recommendedName>
</protein>
<reference evidence="6" key="2">
    <citation type="submission" date="2025-08" db="UniProtKB">
        <authorList>
            <consortium name="Ensembl"/>
        </authorList>
    </citation>
    <scope>IDENTIFICATION</scope>
</reference>
<evidence type="ECO:0000256" key="2">
    <source>
        <dbReference type="ARBA" id="ARBA00023125"/>
    </source>
</evidence>
<dbReference type="eggNOG" id="KOG3105">
    <property type="taxonomic scope" value="Eukaryota"/>
</dbReference>
<accession>A0A0D9RVA7</accession>
<organism evidence="6 7">
    <name type="scientific">Chlorocebus sabaeus</name>
    <name type="common">Green monkey</name>
    <name type="synonym">Simia sabaea</name>
    <dbReference type="NCBI Taxonomy" id="60711"/>
    <lineage>
        <taxon>Eukaryota</taxon>
        <taxon>Metazoa</taxon>
        <taxon>Chordata</taxon>
        <taxon>Craniata</taxon>
        <taxon>Vertebrata</taxon>
        <taxon>Euteleostomi</taxon>
        <taxon>Mammalia</taxon>
        <taxon>Eutheria</taxon>
        <taxon>Euarchontoglires</taxon>
        <taxon>Primates</taxon>
        <taxon>Haplorrhini</taxon>
        <taxon>Catarrhini</taxon>
        <taxon>Cercopithecidae</taxon>
        <taxon>Cercopithecinae</taxon>
        <taxon>Chlorocebus</taxon>
    </lineage>
</organism>
<comment type="subcellular location">
    <subcellularLocation>
        <location evidence="1">Nucleus</location>
    </subcellularLocation>
</comment>
<dbReference type="Bgee" id="ENSCSAG00000016482">
    <property type="expression patterns" value="Expressed in prefrontal cortex and 3 other cell types or tissues"/>
</dbReference>
<dbReference type="InterPro" id="IPR006600">
    <property type="entry name" value="HTH_CenpB_DNA-bd_dom"/>
</dbReference>
<dbReference type="InterPro" id="IPR007889">
    <property type="entry name" value="HTH_Psq"/>
</dbReference>